<gene>
    <name evidence="4" type="ORF">SEMRO_112_G055540.1</name>
</gene>
<dbReference type="SMART" id="SM00054">
    <property type="entry name" value="EFh"/>
    <property type="match status" value="2"/>
</dbReference>
<dbReference type="Pfam" id="PF13499">
    <property type="entry name" value="EF-hand_7"/>
    <property type="match status" value="1"/>
</dbReference>
<protein>
    <recommendedName>
        <fullName evidence="3">EF-hand domain-containing protein</fullName>
    </recommendedName>
</protein>
<accession>A0A9N8DKT2</accession>
<comment type="caution">
    <text evidence="4">The sequence shown here is derived from an EMBL/GenBank/DDBJ whole genome shotgun (WGS) entry which is preliminary data.</text>
</comment>
<evidence type="ECO:0000256" key="2">
    <source>
        <dbReference type="SAM" id="MobiDB-lite"/>
    </source>
</evidence>
<dbReference type="Gene3D" id="1.10.238.10">
    <property type="entry name" value="EF-hand"/>
    <property type="match status" value="1"/>
</dbReference>
<evidence type="ECO:0000313" key="4">
    <source>
        <dbReference type="EMBL" id="CAB9501559.1"/>
    </source>
</evidence>
<dbReference type="InterPro" id="IPR002048">
    <property type="entry name" value="EF_hand_dom"/>
</dbReference>
<dbReference type="AlphaFoldDB" id="A0A9N8DKT2"/>
<dbReference type="PROSITE" id="PS50222">
    <property type="entry name" value="EF_HAND_2"/>
    <property type="match status" value="2"/>
</dbReference>
<feature type="compositionally biased region" description="Basic and acidic residues" evidence="2">
    <location>
        <begin position="9"/>
        <end position="22"/>
    </location>
</feature>
<feature type="domain" description="EF-hand" evidence="3">
    <location>
        <begin position="169"/>
        <end position="204"/>
    </location>
</feature>
<dbReference type="Proteomes" id="UP001153069">
    <property type="component" value="Unassembled WGS sequence"/>
</dbReference>
<evidence type="ECO:0000259" key="3">
    <source>
        <dbReference type="PROSITE" id="PS50222"/>
    </source>
</evidence>
<reference evidence="4" key="1">
    <citation type="submission" date="2020-06" db="EMBL/GenBank/DDBJ databases">
        <authorList>
            <consortium name="Plant Systems Biology data submission"/>
        </authorList>
    </citation>
    <scope>NUCLEOTIDE SEQUENCE</scope>
    <source>
        <strain evidence="4">D6</strain>
    </source>
</reference>
<keyword evidence="1" id="KW-0106">Calcium</keyword>
<dbReference type="InterPro" id="IPR018247">
    <property type="entry name" value="EF_Hand_1_Ca_BS"/>
</dbReference>
<dbReference type="PROSITE" id="PS00018">
    <property type="entry name" value="EF_HAND_1"/>
    <property type="match status" value="1"/>
</dbReference>
<dbReference type="GO" id="GO:0005509">
    <property type="term" value="F:calcium ion binding"/>
    <property type="evidence" value="ECO:0007669"/>
    <property type="project" value="InterPro"/>
</dbReference>
<feature type="region of interest" description="Disordered" evidence="2">
    <location>
        <begin position="1"/>
        <end position="30"/>
    </location>
</feature>
<sequence>MAAASSAGRWRDQEARAKEHAVLRKKASHNRRVLKERTGEKFDDLSDDGEWLLESQINDLLALAMMRKEGSLHPDAVQLVVDTAHRLQEKDGLTPPDDKKGAMAKEPLMKAVKQYGEYIKNGRQIDAAFQKYDKEQDGYLSRKELMKLLQDRELKANRAKRGVAIRLMVTEEDIDWIIEESDADHTGKINHAEYLPAIAAWEELAQMKLEHPDKCIILDYFYWNISVDGWCSLEKKATKYNQESRMLLILQYAEN</sequence>
<name>A0A9N8DKT2_9STRA</name>
<organism evidence="4 5">
    <name type="scientific">Seminavis robusta</name>
    <dbReference type="NCBI Taxonomy" id="568900"/>
    <lineage>
        <taxon>Eukaryota</taxon>
        <taxon>Sar</taxon>
        <taxon>Stramenopiles</taxon>
        <taxon>Ochrophyta</taxon>
        <taxon>Bacillariophyta</taxon>
        <taxon>Bacillariophyceae</taxon>
        <taxon>Bacillariophycidae</taxon>
        <taxon>Naviculales</taxon>
        <taxon>Naviculaceae</taxon>
        <taxon>Seminavis</taxon>
    </lineage>
</organism>
<dbReference type="CDD" id="cd00051">
    <property type="entry name" value="EFh"/>
    <property type="match status" value="1"/>
</dbReference>
<proteinExistence type="predicted"/>
<dbReference type="EMBL" id="CAICTM010000111">
    <property type="protein sequence ID" value="CAB9501559.1"/>
    <property type="molecule type" value="Genomic_DNA"/>
</dbReference>
<dbReference type="SUPFAM" id="SSF47473">
    <property type="entry name" value="EF-hand"/>
    <property type="match status" value="1"/>
</dbReference>
<evidence type="ECO:0000313" key="5">
    <source>
        <dbReference type="Proteomes" id="UP001153069"/>
    </source>
</evidence>
<dbReference type="InterPro" id="IPR011992">
    <property type="entry name" value="EF-hand-dom_pair"/>
</dbReference>
<keyword evidence="5" id="KW-1185">Reference proteome</keyword>
<evidence type="ECO:0000256" key="1">
    <source>
        <dbReference type="ARBA" id="ARBA00022837"/>
    </source>
</evidence>
<feature type="domain" description="EF-hand" evidence="3">
    <location>
        <begin position="120"/>
        <end position="155"/>
    </location>
</feature>